<dbReference type="Proteomes" id="UP000245468">
    <property type="component" value="Chromosome"/>
</dbReference>
<accession>A0A2S2DRX6</accession>
<keyword evidence="2" id="KW-1185">Reference proteome</keyword>
<evidence type="ECO:0000313" key="2">
    <source>
        <dbReference type="Proteomes" id="UP000245468"/>
    </source>
</evidence>
<organism evidence="1 2">
    <name type="scientific">Aquirufa nivalisilvae</name>
    <dbReference type="NCBI Taxonomy" id="2516557"/>
    <lineage>
        <taxon>Bacteria</taxon>
        <taxon>Pseudomonadati</taxon>
        <taxon>Bacteroidota</taxon>
        <taxon>Cytophagia</taxon>
        <taxon>Cytophagales</taxon>
        <taxon>Flectobacillaceae</taxon>
        <taxon>Aquirufa</taxon>
    </lineage>
</organism>
<reference evidence="2" key="1">
    <citation type="submission" date="2018-05" db="EMBL/GenBank/DDBJ databases">
        <title>Pseudarcicella sp. HME7025 Genome sequencing and assembly.</title>
        <authorList>
            <person name="Kim H."/>
            <person name="Kang H."/>
            <person name="Joh K."/>
        </authorList>
    </citation>
    <scope>NUCLEOTIDE SEQUENCE [LARGE SCALE GENOMIC DNA]</scope>
    <source>
        <strain evidence="2">HME7025</strain>
    </source>
</reference>
<dbReference type="KEGG" id="psez:HME7025_00268"/>
<gene>
    <name evidence="1" type="ORF">HME7025_00268</name>
</gene>
<name>A0A2S2DRX6_9BACT</name>
<dbReference type="AlphaFoldDB" id="A0A2S2DRX6"/>
<sequence length="181" mass="21095">MKYYTILIILVLLNACQSSDSPSYYFDTAKQDSLVVQMIAYIGPNASQATDSTRLNPEFKSEYAKSLPNYQLVKLVKNKEGKYFYFMIRPVANLLQYRRGVIGSFLLDEKSGKILSFKEEVNTPHLKEDVVKERGEFLFREYVTNGNLNEYLAMKDYVEWPDSSLKYNEHLNRWVIPNGKF</sequence>
<dbReference type="RefSeq" id="WP_109321920.1">
    <property type="nucleotide sequence ID" value="NZ_CP029346.1"/>
</dbReference>
<evidence type="ECO:0000313" key="1">
    <source>
        <dbReference type="EMBL" id="AWL08151.1"/>
    </source>
</evidence>
<protein>
    <submittedName>
        <fullName evidence="1">Uncharacterized protein</fullName>
    </submittedName>
</protein>
<proteinExistence type="predicted"/>
<dbReference type="EMBL" id="CP029346">
    <property type="protein sequence ID" value="AWL08151.1"/>
    <property type="molecule type" value="Genomic_DNA"/>
</dbReference>
<dbReference type="OrthoDB" id="943369at2"/>